<name>A0A645J8Z4_9ZZZZ</name>
<gene>
    <name evidence="1" type="ORF">SDC9_207579</name>
</gene>
<evidence type="ECO:0000313" key="1">
    <source>
        <dbReference type="EMBL" id="MPN59857.1"/>
    </source>
</evidence>
<protein>
    <submittedName>
        <fullName evidence="1">Uncharacterized protein</fullName>
    </submittedName>
</protein>
<dbReference type="EMBL" id="VSSQ01134367">
    <property type="protein sequence ID" value="MPN59857.1"/>
    <property type="molecule type" value="Genomic_DNA"/>
</dbReference>
<sequence>MKNTGINGNFPGCWNGFANEKLVRFAPPSIIIPINIPTAEIIRNAPNIGYTLPMIASIGNNVATR</sequence>
<dbReference type="AlphaFoldDB" id="A0A645J8Z4"/>
<organism evidence="1">
    <name type="scientific">bioreactor metagenome</name>
    <dbReference type="NCBI Taxonomy" id="1076179"/>
    <lineage>
        <taxon>unclassified sequences</taxon>
        <taxon>metagenomes</taxon>
        <taxon>ecological metagenomes</taxon>
    </lineage>
</organism>
<accession>A0A645J8Z4</accession>
<reference evidence="1" key="1">
    <citation type="submission" date="2019-08" db="EMBL/GenBank/DDBJ databases">
        <authorList>
            <person name="Kucharzyk K."/>
            <person name="Murdoch R.W."/>
            <person name="Higgins S."/>
            <person name="Loffler F."/>
        </authorList>
    </citation>
    <scope>NUCLEOTIDE SEQUENCE</scope>
</reference>
<proteinExistence type="predicted"/>
<comment type="caution">
    <text evidence="1">The sequence shown here is derived from an EMBL/GenBank/DDBJ whole genome shotgun (WGS) entry which is preliminary data.</text>
</comment>